<dbReference type="PANTHER" id="PTHR33067">
    <property type="entry name" value="RNA-DIRECTED DNA POLYMERASE-RELATED"/>
    <property type="match status" value="1"/>
</dbReference>
<gene>
    <name evidence="1" type="ORF">Tci_507068</name>
</gene>
<proteinExistence type="predicted"/>
<dbReference type="AlphaFoldDB" id="A0A699ID88"/>
<name>A0A699ID88_TANCI</name>
<dbReference type="PANTHER" id="PTHR33067:SF9">
    <property type="entry name" value="RNA-DIRECTED DNA POLYMERASE"/>
    <property type="match status" value="1"/>
</dbReference>
<evidence type="ECO:0000313" key="1">
    <source>
        <dbReference type="EMBL" id="GEZ35095.1"/>
    </source>
</evidence>
<comment type="caution">
    <text evidence="1">The sequence shown here is derived from an EMBL/GenBank/DDBJ whole genome shotgun (WGS) entry which is preliminary data.</text>
</comment>
<feature type="non-terminal residue" evidence="1">
    <location>
        <position position="300"/>
    </location>
</feature>
<protein>
    <recommendedName>
        <fullName evidence="2">Reverse transcriptase domain-containing protein</fullName>
    </recommendedName>
</protein>
<reference evidence="1" key="1">
    <citation type="journal article" date="2019" name="Sci. Rep.">
        <title>Draft genome of Tanacetum cinerariifolium, the natural source of mosquito coil.</title>
        <authorList>
            <person name="Yamashiro T."/>
            <person name="Shiraishi A."/>
            <person name="Satake H."/>
            <person name="Nakayama K."/>
        </authorList>
    </citation>
    <scope>NUCLEOTIDE SEQUENCE</scope>
</reference>
<accession>A0A699ID88</accession>
<organism evidence="1">
    <name type="scientific">Tanacetum cinerariifolium</name>
    <name type="common">Dalmatian daisy</name>
    <name type="synonym">Chrysanthemum cinerariifolium</name>
    <dbReference type="NCBI Taxonomy" id="118510"/>
    <lineage>
        <taxon>Eukaryota</taxon>
        <taxon>Viridiplantae</taxon>
        <taxon>Streptophyta</taxon>
        <taxon>Embryophyta</taxon>
        <taxon>Tracheophyta</taxon>
        <taxon>Spermatophyta</taxon>
        <taxon>Magnoliopsida</taxon>
        <taxon>eudicotyledons</taxon>
        <taxon>Gunneridae</taxon>
        <taxon>Pentapetalae</taxon>
        <taxon>asterids</taxon>
        <taxon>campanulids</taxon>
        <taxon>Asterales</taxon>
        <taxon>Asteraceae</taxon>
        <taxon>Asteroideae</taxon>
        <taxon>Anthemideae</taxon>
        <taxon>Anthemidinae</taxon>
        <taxon>Tanacetum</taxon>
    </lineage>
</organism>
<evidence type="ECO:0008006" key="2">
    <source>
        <dbReference type="Google" id="ProtNLM"/>
    </source>
</evidence>
<dbReference type="EMBL" id="BKCJ010268530">
    <property type="protein sequence ID" value="GEZ35095.1"/>
    <property type="molecule type" value="Genomic_DNA"/>
</dbReference>
<sequence length="300" mass="32926">MLVVRCRFNGYGFVLAASLWQFVQDVLTIIENKSKVRNSRNKSVVSQVKSCDANSNSSSEIAELTHAVNQQTSDVTTAMTAILKQFQATPSPASIKAVEEICVTCGDAHPYYQCLAAGGNTFPKLRDNIQGYVSAAAINYNQGNSIYRPSGSGSLPSNTVAKPKGELKSITTQSGIVVDGPTVPTPPPFINPEEDERVKETLTDPDLFEYTIKVPPPPVQKYKPPSQRDELKCKALADLGASINLMPLSVWKKLADFFIVDYESDHRVPLILGRPFLRTARALIDVHGEEMILRDGDERL</sequence>